<dbReference type="NCBIfam" id="TIGR01241">
    <property type="entry name" value="FtsH_fam"/>
    <property type="match status" value="1"/>
</dbReference>
<dbReference type="InterPro" id="IPR003960">
    <property type="entry name" value="ATPase_AAA_CS"/>
</dbReference>
<feature type="compositionally biased region" description="Pro residues" evidence="17">
    <location>
        <begin position="8"/>
        <end position="18"/>
    </location>
</feature>
<sequence length="679" mass="73671">MTPSSKAPTPPPPPPPRRPGSGSGGRGSGERPSPGSDLRMPRWALGMLGVVLLLVIAWPLLSPSSDAESITFTEFLQEVEAGNVETAEVNNNNGNISGEFADEDRGEYRTTGPLELAESDRELIDANTRLTFDTPQPNLFVQLLPTILIIALFIGAFVWLSRRAQGQVGGIMSIGRSKAKTYSSERPGTTFADVAGYAGVKQEVTEVIDFLKTPQKFGEIGARIPKGILLVGPPGTGKTLIARAVAGEAGVPFLSVSGSDFMEMFVGVGASRVRDLFESARKMGRAIIFVDEIDSIGRKRGAGLGGGHDEREQTLNQMLSEMDGFEPAEGIVMMAATNRPDILDPALLRPGRFDRQVVVPLPSLEDRREILDVHVRHKRVAPDVDLDVVARGTPGMSGADLANLVNEAALFAVRAGEDAIHKEHFEAARDRILMGQMRDTLALSDEEKEAIAYHEGGHAVCAAVLPHADPVHKVTIIPSGMALGVTHQLPTSERHLYRQDYIEDSLVVRMGGRVAEEIVYGIASTGANNDLVGATELARKMVREWGMSERVGPMAWGSQGQVFLGDDLMHTRDYSDDTARVIDEEVERILREQETRCRELLVENRKGLDLVAQALLEHETIDGDEVVRLIAVGAGRLPDTGESRSAEVRDLVDRVRSGVPAEEPQVTEPRPSTWPQPES</sequence>
<comment type="similarity">
    <text evidence="14 15">In the central section; belongs to the AAA ATPase family.</text>
</comment>
<protein>
    <recommendedName>
        <fullName evidence="15">ATP-dependent zinc metalloprotease FtsH</fullName>
        <ecNumber evidence="15">3.4.24.-</ecNumber>
    </recommendedName>
</protein>
<dbReference type="InterPro" id="IPR041569">
    <property type="entry name" value="AAA_lid_3"/>
</dbReference>
<dbReference type="InterPro" id="IPR005936">
    <property type="entry name" value="FtsH"/>
</dbReference>
<dbReference type="Gene3D" id="3.40.50.300">
    <property type="entry name" value="P-loop containing nucleotide triphosphate hydrolases"/>
    <property type="match status" value="1"/>
</dbReference>
<feature type="region of interest" description="Disordered" evidence="17">
    <location>
        <begin position="638"/>
        <end position="679"/>
    </location>
</feature>
<evidence type="ECO:0000256" key="4">
    <source>
        <dbReference type="ARBA" id="ARBA00022670"/>
    </source>
</evidence>
<dbReference type="Pfam" id="PF01434">
    <property type="entry name" value="Peptidase_M41"/>
    <property type="match status" value="1"/>
</dbReference>
<name>A0A5Q2RG56_9ACTN</name>
<keyword evidence="10 15" id="KW-0067">ATP-binding</keyword>
<keyword evidence="12 15" id="KW-0482">Metalloprotease</keyword>
<evidence type="ECO:0000256" key="3">
    <source>
        <dbReference type="ARBA" id="ARBA00022475"/>
    </source>
</evidence>
<feature type="binding site" evidence="15">
    <location>
        <position position="530"/>
    </location>
    <ligand>
        <name>Zn(2+)</name>
        <dbReference type="ChEBI" id="CHEBI:29105"/>
        <note>catalytic</note>
    </ligand>
</feature>
<comment type="cofactor">
    <cofactor evidence="15">
        <name>Zn(2+)</name>
        <dbReference type="ChEBI" id="CHEBI:29105"/>
    </cofactor>
    <text evidence="15">Binds 1 zinc ion per subunit.</text>
</comment>
<dbReference type="Gene3D" id="1.20.58.760">
    <property type="entry name" value="Peptidase M41"/>
    <property type="match status" value="1"/>
</dbReference>
<dbReference type="FunFam" id="3.40.50.300:FF:000001">
    <property type="entry name" value="ATP-dependent zinc metalloprotease FtsH"/>
    <property type="match status" value="1"/>
</dbReference>
<dbReference type="EC" id="3.4.24.-" evidence="15"/>
<feature type="transmembrane region" description="Helical" evidence="15">
    <location>
        <begin position="139"/>
        <end position="160"/>
    </location>
</feature>
<dbReference type="FunFam" id="1.10.8.60:FF:000001">
    <property type="entry name" value="ATP-dependent zinc metalloprotease FtsH"/>
    <property type="match status" value="1"/>
</dbReference>
<comment type="similarity">
    <text evidence="16">Belongs to the AAA ATPase family.</text>
</comment>
<dbReference type="GO" id="GO:0008270">
    <property type="term" value="F:zinc ion binding"/>
    <property type="evidence" value="ECO:0007669"/>
    <property type="project" value="UniProtKB-UniRule"/>
</dbReference>
<dbReference type="InterPro" id="IPR011546">
    <property type="entry name" value="Pept_M41_FtsH_extracell"/>
</dbReference>
<keyword evidence="3 15" id="KW-1003">Cell membrane</keyword>
<proteinExistence type="inferred from homology"/>
<dbReference type="GO" id="GO:0005524">
    <property type="term" value="F:ATP binding"/>
    <property type="evidence" value="ECO:0007669"/>
    <property type="project" value="UniProtKB-UniRule"/>
</dbReference>
<keyword evidence="9 15" id="KW-0862">Zinc</keyword>
<keyword evidence="6 15" id="KW-0479">Metal-binding</keyword>
<evidence type="ECO:0000259" key="18">
    <source>
        <dbReference type="SMART" id="SM00382"/>
    </source>
</evidence>
<dbReference type="SMART" id="SM00382">
    <property type="entry name" value="AAA"/>
    <property type="match status" value="1"/>
</dbReference>
<evidence type="ECO:0000256" key="13">
    <source>
        <dbReference type="ARBA" id="ARBA00023136"/>
    </source>
</evidence>
<feature type="binding site" evidence="15">
    <location>
        <begin position="232"/>
        <end position="239"/>
    </location>
    <ligand>
        <name>ATP</name>
        <dbReference type="ChEBI" id="CHEBI:30616"/>
    </ligand>
</feature>
<accession>A0A5Q2RG56</accession>
<comment type="function">
    <text evidence="15">Acts as a processive, ATP-dependent zinc metallopeptidase for both cytoplasmic and membrane proteins. Plays a role in the quality control of integral membrane proteins.</text>
</comment>
<feature type="active site" evidence="15">
    <location>
        <position position="455"/>
    </location>
</feature>
<evidence type="ECO:0000256" key="12">
    <source>
        <dbReference type="ARBA" id="ARBA00023049"/>
    </source>
</evidence>
<dbReference type="Gene3D" id="3.30.720.210">
    <property type="match status" value="1"/>
</dbReference>
<dbReference type="PANTHER" id="PTHR23076">
    <property type="entry name" value="METALLOPROTEASE M41 FTSH"/>
    <property type="match status" value="1"/>
</dbReference>
<comment type="subunit">
    <text evidence="15">Homohexamer.</text>
</comment>
<dbReference type="AlphaFoldDB" id="A0A5Q2RG56"/>
<dbReference type="InterPro" id="IPR003959">
    <property type="entry name" value="ATPase_AAA_core"/>
</dbReference>
<dbReference type="PROSITE" id="PS00674">
    <property type="entry name" value="AAA"/>
    <property type="match status" value="1"/>
</dbReference>
<dbReference type="InterPro" id="IPR037219">
    <property type="entry name" value="Peptidase_M41-like"/>
</dbReference>
<dbReference type="RefSeq" id="WP_153759915.1">
    <property type="nucleotide sequence ID" value="NZ_CP045851.1"/>
</dbReference>
<keyword evidence="4 15" id="KW-0645">Protease</keyword>
<organism evidence="19 20">
    <name type="scientific">Actinomarinicola tropica</name>
    <dbReference type="NCBI Taxonomy" id="2789776"/>
    <lineage>
        <taxon>Bacteria</taxon>
        <taxon>Bacillati</taxon>
        <taxon>Actinomycetota</taxon>
        <taxon>Acidimicrobiia</taxon>
        <taxon>Acidimicrobiales</taxon>
        <taxon>Iamiaceae</taxon>
        <taxon>Actinomarinicola</taxon>
    </lineage>
</organism>
<dbReference type="InterPro" id="IPR027417">
    <property type="entry name" value="P-loop_NTPase"/>
</dbReference>
<dbReference type="InterPro" id="IPR000642">
    <property type="entry name" value="Peptidase_M41"/>
</dbReference>
<dbReference type="GO" id="GO:0005886">
    <property type="term" value="C:plasma membrane"/>
    <property type="evidence" value="ECO:0007669"/>
    <property type="project" value="UniProtKB-SubCell"/>
</dbReference>
<dbReference type="CDD" id="cd19501">
    <property type="entry name" value="RecA-like_FtsH"/>
    <property type="match status" value="1"/>
</dbReference>
<evidence type="ECO:0000256" key="15">
    <source>
        <dbReference type="HAMAP-Rule" id="MF_01458"/>
    </source>
</evidence>
<dbReference type="InterPro" id="IPR003593">
    <property type="entry name" value="AAA+_ATPase"/>
</dbReference>
<evidence type="ECO:0000313" key="19">
    <source>
        <dbReference type="EMBL" id="QGG95809.1"/>
    </source>
</evidence>
<comment type="similarity">
    <text evidence="2 15">In the C-terminal section; belongs to the peptidase M41 family.</text>
</comment>
<dbReference type="FunFam" id="1.20.58.760:FF:000001">
    <property type="entry name" value="ATP-dependent zinc metalloprotease FtsH"/>
    <property type="match status" value="1"/>
</dbReference>
<dbReference type="Gene3D" id="1.10.8.60">
    <property type="match status" value="1"/>
</dbReference>
<dbReference type="Proteomes" id="UP000334019">
    <property type="component" value="Chromosome"/>
</dbReference>
<evidence type="ECO:0000256" key="7">
    <source>
        <dbReference type="ARBA" id="ARBA00022741"/>
    </source>
</evidence>
<evidence type="ECO:0000256" key="2">
    <source>
        <dbReference type="ARBA" id="ARBA00010044"/>
    </source>
</evidence>
<evidence type="ECO:0000256" key="5">
    <source>
        <dbReference type="ARBA" id="ARBA00022692"/>
    </source>
</evidence>
<keyword evidence="5 15" id="KW-0812">Transmembrane</keyword>
<feature type="binding site" evidence="15">
    <location>
        <position position="454"/>
    </location>
    <ligand>
        <name>Zn(2+)</name>
        <dbReference type="ChEBI" id="CHEBI:29105"/>
        <note>catalytic</note>
    </ligand>
</feature>
<keyword evidence="7 15" id="KW-0547">Nucleotide-binding</keyword>
<feature type="compositionally biased region" description="Basic and acidic residues" evidence="17">
    <location>
        <begin position="639"/>
        <end position="656"/>
    </location>
</feature>
<dbReference type="Pfam" id="PF06480">
    <property type="entry name" value="FtsH_ext"/>
    <property type="match status" value="1"/>
</dbReference>
<keyword evidence="8 15" id="KW-0378">Hydrolase</keyword>
<feature type="region of interest" description="Disordered" evidence="17">
    <location>
        <begin position="1"/>
        <end position="38"/>
    </location>
</feature>
<evidence type="ECO:0000256" key="11">
    <source>
        <dbReference type="ARBA" id="ARBA00022989"/>
    </source>
</evidence>
<dbReference type="GO" id="GO:0004222">
    <property type="term" value="F:metalloendopeptidase activity"/>
    <property type="evidence" value="ECO:0007669"/>
    <property type="project" value="InterPro"/>
</dbReference>
<keyword evidence="11 15" id="KW-1133">Transmembrane helix</keyword>
<evidence type="ECO:0000256" key="9">
    <source>
        <dbReference type="ARBA" id="ARBA00022833"/>
    </source>
</evidence>
<evidence type="ECO:0000256" key="14">
    <source>
        <dbReference type="ARBA" id="ARBA00061570"/>
    </source>
</evidence>
<dbReference type="Pfam" id="PF00004">
    <property type="entry name" value="AAA"/>
    <property type="match status" value="1"/>
</dbReference>
<dbReference type="EMBL" id="CP045851">
    <property type="protein sequence ID" value="QGG95809.1"/>
    <property type="molecule type" value="Genomic_DNA"/>
</dbReference>
<dbReference type="GO" id="GO:0004176">
    <property type="term" value="F:ATP-dependent peptidase activity"/>
    <property type="evidence" value="ECO:0007669"/>
    <property type="project" value="InterPro"/>
</dbReference>
<feature type="domain" description="AAA+ ATPase" evidence="18">
    <location>
        <begin position="224"/>
        <end position="363"/>
    </location>
</feature>
<feature type="binding site" evidence="15">
    <location>
        <position position="458"/>
    </location>
    <ligand>
        <name>Zn(2+)</name>
        <dbReference type="ChEBI" id="CHEBI:29105"/>
        <note>catalytic</note>
    </ligand>
</feature>
<evidence type="ECO:0000256" key="16">
    <source>
        <dbReference type="RuleBase" id="RU003651"/>
    </source>
</evidence>
<keyword evidence="13 15" id="KW-0472">Membrane</keyword>
<dbReference type="SUPFAM" id="SSF140990">
    <property type="entry name" value="FtsH protease domain-like"/>
    <property type="match status" value="1"/>
</dbReference>
<dbReference type="SUPFAM" id="SSF52540">
    <property type="entry name" value="P-loop containing nucleoside triphosphate hydrolases"/>
    <property type="match status" value="1"/>
</dbReference>
<dbReference type="GO" id="GO:0030163">
    <property type="term" value="P:protein catabolic process"/>
    <property type="evidence" value="ECO:0007669"/>
    <property type="project" value="UniProtKB-UniRule"/>
</dbReference>
<dbReference type="HAMAP" id="MF_01458">
    <property type="entry name" value="FtsH"/>
    <property type="match status" value="1"/>
</dbReference>
<dbReference type="KEGG" id="atq:GH723_12260"/>
<dbReference type="PANTHER" id="PTHR23076:SF97">
    <property type="entry name" value="ATP-DEPENDENT ZINC METALLOPROTEASE YME1L1"/>
    <property type="match status" value="1"/>
</dbReference>
<evidence type="ECO:0000256" key="6">
    <source>
        <dbReference type="ARBA" id="ARBA00022723"/>
    </source>
</evidence>
<dbReference type="GO" id="GO:0016887">
    <property type="term" value="F:ATP hydrolysis activity"/>
    <property type="evidence" value="ECO:0007669"/>
    <property type="project" value="UniProtKB-UniRule"/>
</dbReference>
<reference evidence="19 20" key="1">
    <citation type="submission" date="2019-11" db="EMBL/GenBank/DDBJ databases">
        <authorList>
            <person name="He Y."/>
        </authorList>
    </citation>
    <scope>NUCLEOTIDE SEQUENCE [LARGE SCALE GENOMIC DNA]</scope>
    <source>
        <strain evidence="19 20">SCSIO 58843</strain>
    </source>
</reference>
<evidence type="ECO:0000256" key="1">
    <source>
        <dbReference type="ARBA" id="ARBA00004370"/>
    </source>
</evidence>
<evidence type="ECO:0000313" key="20">
    <source>
        <dbReference type="Proteomes" id="UP000334019"/>
    </source>
</evidence>
<dbReference type="Pfam" id="PF17862">
    <property type="entry name" value="AAA_lid_3"/>
    <property type="match status" value="1"/>
</dbReference>
<comment type="subcellular location">
    <subcellularLocation>
        <location evidence="15">Cell membrane</location>
        <topology evidence="15">Multi-pass membrane protein</topology>
        <orientation evidence="15">Cytoplasmic side</orientation>
    </subcellularLocation>
    <subcellularLocation>
        <location evidence="1">Membrane</location>
    </subcellularLocation>
</comment>
<gene>
    <name evidence="19" type="primary">hflB</name>
    <name evidence="15" type="synonym">ftsH</name>
    <name evidence="19" type="ORF">GH723_12260</name>
</gene>
<feature type="transmembrane region" description="Helical" evidence="15">
    <location>
        <begin position="43"/>
        <end position="61"/>
    </location>
</feature>
<evidence type="ECO:0000256" key="8">
    <source>
        <dbReference type="ARBA" id="ARBA00022801"/>
    </source>
</evidence>
<keyword evidence="20" id="KW-1185">Reference proteome</keyword>
<dbReference type="GO" id="GO:0006508">
    <property type="term" value="P:proteolysis"/>
    <property type="evidence" value="ECO:0007669"/>
    <property type="project" value="UniProtKB-KW"/>
</dbReference>
<evidence type="ECO:0000256" key="10">
    <source>
        <dbReference type="ARBA" id="ARBA00022840"/>
    </source>
</evidence>
<evidence type="ECO:0000256" key="17">
    <source>
        <dbReference type="SAM" id="MobiDB-lite"/>
    </source>
</evidence>